<feature type="region of interest" description="Disordered" evidence="1">
    <location>
        <begin position="62"/>
        <end position="120"/>
    </location>
</feature>
<name>A0A7E4VXQ3_PANRE</name>
<reference evidence="3" key="1">
    <citation type="journal article" date="2013" name="Genetics">
        <title>The draft genome and transcriptome of Panagrellus redivivus are shaped by the harsh demands of a free-living lifestyle.</title>
        <authorList>
            <person name="Srinivasan J."/>
            <person name="Dillman A.R."/>
            <person name="Macchietto M.G."/>
            <person name="Heikkinen L."/>
            <person name="Lakso M."/>
            <person name="Fracchia K.M."/>
            <person name="Antoshechkin I."/>
            <person name="Mortazavi A."/>
            <person name="Wong G."/>
            <person name="Sternberg P.W."/>
        </authorList>
    </citation>
    <scope>NUCLEOTIDE SEQUENCE [LARGE SCALE GENOMIC DNA]</scope>
    <source>
        <strain evidence="3">MT8872</strain>
    </source>
</reference>
<feature type="chain" id="PRO_5028994085" evidence="2">
    <location>
        <begin position="33"/>
        <end position="304"/>
    </location>
</feature>
<feature type="compositionally biased region" description="Low complexity" evidence="1">
    <location>
        <begin position="152"/>
        <end position="163"/>
    </location>
</feature>
<reference evidence="4" key="2">
    <citation type="submission" date="2020-10" db="UniProtKB">
        <authorList>
            <consortium name="WormBaseParasite"/>
        </authorList>
    </citation>
    <scope>IDENTIFICATION</scope>
</reference>
<sequence>MAAGAPGCGVPLFERLLLVGVVVFAGIPYCQSASEKLVGLGDNSASQNSRYVEIRRSPKPRVASFVSESDLPQAHGIRKSSDVRRAPPTNKQPPQQQPQQQQQPAYGQYPSGYGLPPPPSPLMHPLMPFYHLHPQHMHPFAPSPYSQLFQQYSSQLPPSNSPSATPPTPIAIASTPATLSATLNPLFTLPTLPTMAMPTFPPFTLPPSFDQMAAGYTKKKKKSRKSRRKAPKPTPSERESSEARGRPDSPEIVEVKRKSRPSPKIETSLPKYTTPEKQALSPSKDSKVADPAWMVPYYNDGKKN</sequence>
<feature type="signal peptide" evidence="2">
    <location>
        <begin position="1"/>
        <end position="32"/>
    </location>
</feature>
<evidence type="ECO:0000313" key="3">
    <source>
        <dbReference type="Proteomes" id="UP000492821"/>
    </source>
</evidence>
<feature type="region of interest" description="Disordered" evidence="1">
    <location>
        <begin position="215"/>
        <end position="304"/>
    </location>
</feature>
<feature type="region of interest" description="Disordered" evidence="1">
    <location>
        <begin position="152"/>
        <end position="172"/>
    </location>
</feature>
<feature type="compositionally biased region" description="Low complexity" evidence="1">
    <location>
        <begin position="92"/>
        <end position="114"/>
    </location>
</feature>
<organism evidence="3 4">
    <name type="scientific">Panagrellus redivivus</name>
    <name type="common">Microworm</name>
    <dbReference type="NCBI Taxonomy" id="6233"/>
    <lineage>
        <taxon>Eukaryota</taxon>
        <taxon>Metazoa</taxon>
        <taxon>Ecdysozoa</taxon>
        <taxon>Nematoda</taxon>
        <taxon>Chromadorea</taxon>
        <taxon>Rhabditida</taxon>
        <taxon>Tylenchina</taxon>
        <taxon>Panagrolaimomorpha</taxon>
        <taxon>Panagrolaimoidea</taxon>
        <taxon>Panagrolaimidae</taxon>
        <taxon>Panagrellus</taxon>
    </lineage>
</organism>
<evidence type="ECO:0000256" key="1">
    <source>
        <dbReference type="SAM" id="MobiDB-lite"/>
    </source>
</evidence>
<keyword evidence="2" id="KW-0732">Signal</keyword>
<proteinExistence type="predicted"/>
<dbReference type="Proteomes" id="UP000492821">
    <property type="component" value="Unassembled WGS sequence"/>
</dbReference>
<dbReference type="WBParaSite" id="Pan_g4075.t1">
    <property type="protein sequence ID" value="Pan_g4075.t1"/>
    <property type="gene ID" value="Pan_g4075"/>
</dbReference>
<feature type="compositionally biased region" description="Basic and acidic residues" evidence="1">
    <location>
        <begin position="235"/>
        <end position="256"/>
    </location>
</feature>
<evidence type="ECO:0000256" key="2">
    <source>
        <dbReference type="SAM" id="SignalP"/>
    </source>
</evidence>
<protein>
    <submittedName>
        <fullName evidence="4">Pollen-specific leucine-rich repeat extensin-like protein 3</fullName>
    </submittedName>
</protein>
<keyword evidence="3" id="KW-1185">Reference proteome</keyword>
<evidence type="ECO:0000313" key="4">
    <source>
        <dbReference type="WBParaSite" id="Pan_g4075.t1"/>
    </source>
</evidence>
<dbReference type="AlphaFoldDB" id="A0A7E4VXQ3"/>
<feature type="compositionally biased region" description="Basic residues" evidence="1">
    <location>
        <begin position="217"/>
        <end position="231"/>
    </location>
</feature>
<accession>A0A7E4VXQ3</accession>